<name>A0ABP8K299_9MICO</name>
<sequence>MSFAAFVVAGAVALGGCTGESDPDPSPSAGSASATSSASPSVTPSPSPSVTASGPEIPAAAREQTEAGAIAYAKFFFDQFNIAWTEPRAGLIASLSDPECDFCSASESDAGYLVKERQRYQTDPSELLEVEPISGAPEGQQYLAIRLEQKNARIVDEAGAVVSSDERLVVDRYMALVWSDGRWLTLEVEKTE</sequence>
<evidence type="ECO:0000313" key="3">
    <source>
        <dbReference type="EMBL" id="GAA4399409.1"/>
    </source>
</evidence>
<protein>
    <recommendedName>
        <fullName evidence="2">DUF6318 domain-containing protein</fullName>
    </recommendedName>
</protein>
<dbReference type="Pfam" id="PF19843">
    <property type="entry name" value="DUF6318"/>
    <property type="match status" value="1"/>
</dbReference>
<comment type="caution">
    <text evidence="3">The sequence shown here is derived from an EMBL/GenBank/DDBJ whole genome shotgun (WGS) entry which is preliminary data.</text>
</comment>
<feature type="domain" description="DUF6318" evidence="2">
    <location>
        <begin position="54"/>
        <end position="187"/>
    </location>
</feature>
<feature type="compositionally biased region" description="Low complexity" evidence="1">
    <location>
        <begin position="27"/>
        <end position="55"/>
    </location>
</feature>
<dbReference type="RefSeq" id="WP_159899899.1">
    <property type="nucleotide sequence ID" value="NZ_BAABFX010000033.1"/>
</dbReference>
<reference evidence="4" key="1">
    <citation type="journal article" date="2019" name="Int. J. Syst. Evol. Microbiol.">
        <title>The Global Catalogue of Microorganisms (GCM) 10K type strain sequencing project: providing services to taxonomists for standard genome sequencing and annotation.</title>
        <authorList>
            <consortium name="The Broad Institute Genomics Platform"/>
            <consortium name="The Broad Institute Genome Sequencing Center for Infectious Disease"/>
            <person name="Wu L."/>
            <person name="Ma J."/>
        </authorList>
    </citation>
    <scope>NUCLEOTIDE SEQUENCE [LARGE SCALE GENOMIC DNA]</scope>
    <source>
        <strain evidence="4">JCM 17738</strain>
    </source>
</reference>
<accession>A0ABP8K299</accession>
<dbReference type="EMBL" id="BAABFX010000033">
    <property type="protein sequence ID" value="GAA4399409.1"/>
    <property type="molecule type" value="Genomic_DNA"/>
</dbReference>
<gene>
    <name evidence="3" type="ORF">GCM10023153_25510</name>
</gene>
<evidence type="ECO:0000259" key="2">
    <source>
        <dbReference type="Pfam" id="PF19843"/>
    </source>
</evidence>
<keyword evidence="4" id="KW-1185">Reference proteome</keyword>
<dbReference type="InterPro" id="IPR046281">
    <property type="entry name" value="DUF6318"/>
</dbReference>
<dbReference type="Proteomes" id="UP001500390">
    <property type="component" value="Unassembled WGS sequence"/>
</dbReference>
<proteinExistence type="predicted"/>
<organism evidence="3 4">
    <name type="scientific">Ornithinibacter aureus</name>
    <dbReference type="NCBI Taxonomy" id="622664"/>
    <lineage>
        <taxon>Bacteria</taxon>
        <taxon>Bacillati</taxon>
        <taxon>Actinomycetota</taxon>
        <taxon>Actinomycetes</taxon>
        <taxon>Micrococcales</taxon>
        <taxon>Intrasporangiaceae</taxon>
        <taxon>Ornithinibacter</taxon>
    </lineage>
</organism>
<feature type="region of interest" description="Disordered" evidence="1">
    <location>
        <begin position="17"/>
        <end position="55"/>
    </location>
</feature>
<evidence type="ECO:0000256" key="1">
    <source>
        <dbReference type="SAM" id="MobiDB-lite"/>
    </source>
</evidence>
<evidence type="ECO:0000313" key="4">
    <source>
        <dbReference type="Proteomes" id="UP001500390"/>
    </source>
</evidence>